<evidence type="ECO:0000256" key="5">
    <source>
        <dbReference type="ARBA" id="ARBA00022741"/>
    </source>
</evidence>
<dbReference type="EMBL" id="DSHW01000261">
    <property type="protein sequence ID" value="HEQ88453.1"/>
    <property type="molecule type" value="Genomic_DNA"/>
</dbReference>
<dbReference type="Pfam" id="PF03129">
    <property type="entry name" value="HGTP_anticodon"/>
    <property type="match status" value="1"/>
</dbReference>
<comment type="similarity">
    <text evidence="11 12">Belongs to the class-II aminoacyl-tRNA synthetase family. ProS type 1 subfamily.</text>
</comment>
<dbReference type="SUPFAM" id="SSF55681">
    <property type="entry name" value="Class II aaRS and biotin synthetases"/>
    <property type="match status" value="1"/>
</dbReference>
<dbReference type="Gene3D" id="3.30.930.10">
    <property type="entry name" value="Bira Bifunctional Protein, Domain 2"/>
    <property type="match status" value="2"/>
</dbReference>
<dbReference type="InterPro" id="IPR002316">
    <property type="entry name" value="Pro-tRNA-ligase_IIa"/>
</dbReference>
<comment type="function">
    <text evidence="10 12">Catalyzes the attachment of proline to tRNA(Pro) in a two-step reaction: proline is first activated by ATP to form Pro-AMP and then transferred to the acceptor end of tRNA(Pro). As ProRS can inadvertently accommodate and process non-cognate amino acids such as alanine and cysteine, to avoid such errors it has two additional distinct editing activities against alanine. One activity is designated as 'pretransfer' editing and involves the tRNA(Pro)-independent hydrolysis of activated Ala-AMP. The other activity is designated 'posttransfer' editing and involves deacylation of mischarged Ala-tRNA(Pro). The misacylated Cys-tRNA(Pro) is not edited by ProRS.</text>
</comment>
<dbReference type="CDD" id="cd00779">
    <property type="entry name" value="ProRS_core_prok"/>
    <property type="match status" value="1"/>
</dbReference>
<dbReference type="Pfam" id="PF04073">
    <property type="entry name" value="tRNA_edit"/>
    <property type="match status" value="1"/>
</dbReference>
<evidence type="ECO:0000256" key="8">
    <source>
        <dbReference type="ARBA" id="ARBA00023146"/>
    </source>
</evidence>
<dbReference type="EC" id="6.1.1.15" evidence="12"/>
<keyword evidence="3 12" id="KW-0963">Cytoplasm</keyword>
<dbReference type="CDD" id="cd00861">
    <property type="entry name" value="ProRS_anticodon_short"/>
    <property type="match status" value="1"/>
</dbReference>
<dbReference type="InterPro" id="IPR036621">
    <property type="entry name" value="Anticodon-bd_dom_sf"/>
</dbReference>
<keyword evidence="6 12" id="KW-0067">ATP-binding</keyword>
<dbReference type="FunFam" id="3.30.930.10:FF:000065">
    <property type="entry name" value="Proline--tRNA ligase"/>
    <property type="match status" value="1"/>
</dbReference>
<dbReference type="HAMAP" id="MF_01569">
    <property type="entry name" value="Pro_tRNA_synth_type1"/>
    <property type="match status" value="1"/>
</dbReference>
<evidence type="ECO:0000256" key="4">
    <source>
        <dbReference type="ARBA" id="ARBA00022598"/>
    </source>
</evidence>
<reference evidence="14" key="1">
    <citation type="journal article" date="2020" name="mSystems">
        <title>Genome- and Community-Level Interaction Insights into Carbon Utilization and Element Cycling Functions of Hydrothermarchaeota in Hydrothermal Sediment.</title>
        <authorList>
            <person name="Zhou Z."/>
            <person name="Liu Y."/>
            <person name="Xu W."/>
            <person name="Pan J."/>
            <person name="Luo Z.H."/>
            <person name="Li M."/>
        </authorList>
    </citation>
    <scope>NUCLEOTIDE SEQUENCE [LARGE SCALE GENOMIC DNA]</scope>
    <source>
        <strain evidence="14">SpSt-186</strain>
    </source>
</reference>
<comment type="subunit">
    <text evidence="2 12">Homodimer.</text>
</comment>
<accession>A0A7V1ZI51</accession>
<gene>
    <name evidence="12" type="primary">proS</name>
    <name evidence="14" type="ORF">ENP06_03470</name>
</gene>
<dbReference type="InterPro" id="IPR044140">
    <property type="entry name" value="ProRS_anticodon_short"/>
</dbReference>
<keyword evidence="5 12" id="KW-0547">Nucleotide-binding</keyword>
<dbReference type="FunFam" id="3.30.930.10:FF:000042">
    <property type="entry name" value="probable proline--tRNA ligase, mitochondrial"/>
    <property type="match status" value="1"/>
</dbReference>
<dbReference type="InterPro" id="IPR002314">
    <property type="entry name" value="aa-tRNA-synt_IIb"/>
</dbReference>
<dbReference type="Gene3D" id="3.40.50.800">
    <property type="entry name" value="Anticodon-binding domain"/>
    <property type="match status" value="1"/>
</dbReference>
<dbReference type="NCBIfam" id="TIGR00409">
    <property type="entry name" value="proS_fam_II"/>
    <property type="match status" value="1"/>
</dbReference>
<dbReference type="Gene3D" id="3.90.960.10">
    <property type="entry name" value="YbaK/aminoacyl-tRNA synthetase-associated domain"/>
    <property type="match status" value="1"/>
</dbReference>
<organism evidence="14">
    <name type="scientific">Thermoanaerobaculum aquaticum</name>
    <dbReference type="NCBI Taxonomy" id="1312852"/>
    <lineage>
        <taxon>Bacteria</taxon>
        <taxon>Pseudomonadati</taxon>
        <taxon>Acidobacteriota</taxon>
        <taxon>Thermoanaerobaculia</taxon>
        <taxon>Thermoanaerobaculales</taxon>
        <taxon>Thermoanaerobaculaceae</taxon>
        <taxon>Thermoanaerobaculum</taxon>
    </lineage>
</organism>
<dbReference type="InterPro" id="IPR006195">
    <property type="entry name" value="aa-tRNA-synth_II"/>
</dbReference>
<sequence length="575" mass="63350">MRFSQAFIYTLRENPQDAEVISHKLMARAGMIDKLAAGIYTYLPLGWRSIEKLCTIVREEMARAGSVELAMPCVQPAELWQESGRWFAYGKELLRFKDRHERDFCFGPTHEEVITDVVRRRVNSYRQLPVNLFQIQTKFRDEIRPRFGLMRGREFLMKDAYSFHSSYESLDEAYRAMEQAYRRIFERCGLSFTAVEADTGNIGGSESHEFMVLADTGEDAVVACACGYGANVEKAEAGRLPEAPPWPGQVPEKPQAVHTPGLTSVPEVAAFLGLLPAHFIKTMVVETDREFAVALVRGDDELNEVKLKNALGATHLQLASAEKVQRVTHATVGFAGPVGLSGVRVVADPEVMRLTVAATGANRDDFHLVGVVPGRDFNPDLVADIRLVRAQDPCPRCHKPLEVKRGIEVGHIFKLGTKYSKPMGCTYLDEKGEEQPMIMGCYGLGIGRTVAAAVEQNHDEDGIIWPLPLAPYAVEVLNVNPDLPQVGEVAERLYGELLAAGVEVLYDDRDERGGVKFKDADLLGMPMRVTVSPRALERGGVEVRDRATGETRVLSPADAAAAIAAARSGAIEAGR</sequence>
<dbReference type="NCBIfam" id="NF006625">
    <property type="entry name" value="PRK09194.1"/>
    <property type="match status" value="1"/>
</dbReference>
<keyword evidence="4 12" id="KW-0436">Ligase</keyword>
<comment type="subcellular location">
    <subcellularLocation>
        <location evidence="1 12">Cytoplasm</location>
    </subcellularLocation>
</comment>
<dbReference type="InterPro" id="IPR045864">
    <property type="entry name" value="aa-tRNA-synth_II/BPL/LPL"/>
</dbReference>
<dbReference type="PANTHER" id="PTHR42753:SF2">
    <property type="entry name" value="PROLINE--TRNA LIGASE"/>
    <property type="match status" value="1"/>
</dbReference>
<keyword evidence="7 12" id="KW-0648">Protein biosynthesis</keyword>
<protein>
    <recommendedName>
        <fullName evidence="12">Proline--tRNA ligase</fullName>
        <ecNumber evidence="12">6.1.1.15</ecNumber>
    </recommendedName>
    <alternativeName>
        <fullName evidence="12">Prolyl-tRNA synthetase</fullName>
        <shortName evidence="12">ProRS</shortName>
    </alternativeName>
</protein>
<proteinExistence type="inferred from homology"/>
<dbReference type="Pfam" id="PF00587">
    <property type="entry name" value="tRNA-synt_2b"/>
    <property type="match status" value="1"/>
</dbReference>
<evidence type="ECO:0000256" key="12">
    <source>
        <dbReference type="HAMAP-Rule" id="MF_01569"/>
    </source>
</evidence>
<dbReference type="PROSITE" id="PS50862">
    <property type="entry name" value="AA_TRNA_LIGASE_II"/>
    <property type="match status" value="1"/>
</dbReference>
<evidence type="ECO:0000256" key="11">
    <source>
        <dbReference type="ARBA" id="ARBA00060755"/>
    </source>
</evidence>
<dbReference type="InterPro" id="IPR007214">
    <property type="entry name" value="YbaK/aa-tRNA-synth-assoc-dom"/>
</dbReference>
<evidence type="ECO:0000256" key="1">
    <source>
        <dbReference type="ARBA" id="ARBA00004496"/>
    </source>
</evidence>
<dbReference type="GO" id="GO:0005829">
    <property type="term" value="C:cytosol"/>
    <property type="evidence" value="ECO:0007669"/>
    <property type="project" value="TreeGrafter"/>
</dbReference>
<evidence type="ECO:0000259" key="13">
    <source>
        <dbReference type="PROSITE" id="PS50862"/>
    </source>
</evidence>
<evidence type="ECO:0000256" key="6">
    <source>
        <dbReference type="ARBA" id="ARBA00022840"/>
    </source>
</evidence>
<dbReference type="GO" id="GO:0002161">
    <property type="term" value="F:aminoacyl-tRNA deacylase activity"/>
    <property type="evidence" value="ECO:0007669"/>
    <property type="project" value="InterPro"/>
</dbReference>
<dbReference type="InterPro" id="IPR004500">
    <property type="entry name" value="Pro-tRNA-synth_IIa_bac-type"/>
</dbReference>
<evidence type="ECO:0000256" key="10">
    <source>
        <dbReference type="ARBA" id="ARBA00053664"/>
    </source>
</evidence>
<evidence type="ECO:0000256" key="9">
    <source>
        <dbReference type="ARBA" id="ARBA00047671"/>
    </source>
</evidence>
<dbReference type="PIRSF" id="PIRSF001535">
    <property type="entry name" value="ProRS_1"/>
    <property type="match status" value="1"/>
</dbReference>
<dbReference type="InterPro" id="IPR050062">
    <property type="entry name" value="Pro-tRNA_synthetase"/>
</dbReference>
<comment type="domain">
    <text evidence="12">Consists of three domains: the N-terminal catalytic domain, the editing domain and the C-terminal anticodon-binding domain.</text>
</comment>
<dbReference type="AlphaFoldDB" id="A0A7V1ZI51"/>
<name>A0A7V1ZI51_9BACT</name>
<dbReference type="PRINTS" id="PR01046">
    <property type="entry name" value="TRNASYNTHPRO"/>
</dbReference>
<dbReference type="InterPro" id="IPR033730">
    <property type="entry name" value="ProRS_core_prok"/>
</dbReference>
<dbReference type="InterPro" id="IPR036754">
    <property type="entry name" value="YbaK/aa-tRNA-synt-asso_dom_sf"/>
</dbReference>
<feature type="domain" description="Aminoacyl-transfer RNA synthetases class-II family profile" evidence="13">
    <location>
        <begin position="38"/>
        <end position="466"/>
    </location>
</feature>
<dbReference type="GO" id="GO:0005524">
    <property type="term" value="F:ATP binding"/>
    <property type="evidence" value="ECO:0007669"/>
    <property type="project" value="UniProtKB-UniRule"/>
</dbReference>
<comment type="catalytic activity">
    <reaction evidence="9 12">
        <text>tRNA(Pro) + L-proline + ATP = L-prolyl-tRNA(Pro) + AMP + diphosphate</text>
        <dbReference type="Rhea" id="RHEA:14305"/>
        <dbReference type="Rhea" id="RHEA-COMP:9700"/>
        <dbReference type="Rhea" id="RHEA-COMP:9702"/>
        <dbReference type="ChEBI" id="CHEBI:30616"/>
        <dbReference type="ChEBI" id="CHEBI:33019"/>
        <dbReference type="ChEBI" id="CHEBI:60039"/>
        <dbReference type="ChEBI" id="CHEBI:78442"/>
        <dbReference type="ChEBI" id="CHEBI:78532"/>
        <dbReference type="ChEBI" id="CHEBI:456215"/>
        <dbReference type="EC" id="6.1.1.15"/>
    </reaction>
</comment>
<dbReference type="InterPro" id="IPR004154">
    <property type="entry name" value="Anticodon-bd"/>
</dbReference>
<dbReference type="CDD" id="cd04334">
    <property type="entry name" value="ProRS-INS"/>
    <property type="match status" value="1"/>
</dbReference>
<comment type="caution">
    <text evidence="14">The sequence shown here is derived from an EMBL/GenBank/DDBJ whole genome shotgun (WGS) entry which is preliminary data.</text>
</comment>
<dbReference type="GO" id="GO:0006433">
    <property type="term" value="P:prolyl-tRNA aminoacylation"/>
    <property type="evidence" value="ECO:0007669"/>
    <property type="project" value="UniProtKB-UniRule"/>
</dbReference>
<evidence type="ECO:0000256" key="7">
    <source>
        <dbReference type="ARBA" id="ARBA00022917"/>
    </source>
</evidence>
<dbReference type="SUPFAM" id="SSF52954">
    <property type="entry name" value="Class II aaRS ABD-related"/>
    <property type="match status" value="1"/>
</dbReference>
<evidence type="ECO:0000256" key="2">
    <source>
        <dbReference type="ARBA" id="ARBA00011738"/>
    </source>
</evidence>
<evidence type="ECO:0000256" key="3">
    <source>
        <dbReference type="ARBA" id="ARBA00022490"/>
    </source>
</evidence>
<evidence type="ECO:0000313" key="14">
    <source>
        <dbReference type="EMBL" id="HEQ88453.1"/>
    </source>
</evidence>
<keyword evidence="8 12" id="KW-0030">Aminoacyl-tRNA synthetase</keyword>
<dbReference type="PANTHER" id="PTHR42753">
    <property type="entry name" value="MITOCHONDRIAL RIBOSOME PROTEIN L39/PROLYL-TRNA LIGASE FAMILY MEMBER"/>
    <property type="match status" value="1"/>
</dbReference>
<dbReference type="SUPFAM" id="SSF55826">
    <property type="entry name" value="YbaK/ProRS associated domain"/>
    <property type="match status" value="1"/>
</dbReference>
<dbReference type="InterPro" id="IPR023717">
    <property type="entry name" value="Pro-tRNA-Synthase_IIa_type1"/>
</dbReference>
<dbReference type="GO" id="GO:0004827">
    <property type="term" value="F:proline-tRNA ligase activity"/>
    <property type="evidence" value="ECO:0007669"/>
    <property type="project" value="UniProtKB-UniRule"/>
</dbReference>